<dbReference type="InterPro" id="IPR023365">
    <property type="entry name" value="Sortase_dom-sf"/>
</dbReference>
<gene>
    <name evidence="4" type="ORF">AP20H10_07840</name>
</gene>
<dbReference type="Proteomes" id="UP001438112">
    <property type="component" value="Unassembled WGS sequence"/>
</dbReference>
<dbReference type="Gene3D" id="2.40.260.10">
    <property type="entry name" value="Sortase"/>
    <property type="match status" value="1"/>
</dbReference>
<name>A0ABP9ZI04_9LACO</name>
<evidence type="ECO:0000313" key="4">
    <source>
        <dbReference type="EMBL" id="GAA6114421.1"/>
    </source>
</evidence>
<dbReference type="InterPro" id="IPR042007">
    <property type="entry name" value="Sortase_A"/>
</dbReference>
<keyword evidence="3" id="KW-0788">Thiol protease</keyword>
<keyword evidence="1" id="KW-0645">Protease</keyword>
<dbReference type="RefSeq" id="WP_353317920.1">
    <property type="nucleotide sequence ID" value="NZ_BAABVV010000033.1"/>
</dbReference>
<evidence type="ECO:0000256" key="1">
    <source>
        <dbReference type="ARBA" id="ARBA00022670"/>
    </source>
</evidence>
<protein>
    <submittedName>
        <fullName evidence="4">Class A sortase</fullName>
    </submittedName>
</protein>
<dbReference type="InterPro" id="IPR005754">
    <property type="entry name" value="Sortase"/>
</dbReference>
<reference evidence="4 5" key="1">
    <citation type="submission" date="2024-03" db="EMBL/GenBank/DDBJ databases">
        <title>Inconsistent identification of Apilactobacillus kunkeei-related strains obtained by well-developed overall genome related indices.</title>
        <authorList>
            <person name="Maeno S."/>
            <person name="Endo A."/>
        </authorList>
    </citation>
    <scope>NUCLEOTIDE SEQUENCE [LARGE SCALE GENOMIC DNA]</scope>
    <source>
        <strain evidence="4 5">20H-10</strain>
    </source>
</reference>
<dbReference type="SUPFAM" id="SSF63817">
    <property type="entry name" value="Sortase"/>
    <property type="match status" value="1"/>
</dbReference>
<keyword evidence="5" id="KW-1185">Reference proteome</keyword>
<accession>A0ABP9ZI04</accession>
<dbReference type="Pfam" id="PF04203">
    <property type="entry name" value="Sortase"/>
    <property type="match status" value="1"/>
</dbReference>
<evidence type="ECO:0000313" key="5">
    <source>
        <dbReference type="Proteomes" id="UP001438112"/>
    </source>
</evidence>
<dbReference type="EMBL" id="BAABVV010000033">
    <property type="protein sequence ID" value="GAA6114421.1"/>
    <property type="molecule type" value="Genomic_DNA"/>
</dbReference>
<dbReference type="CDD" id="cd06165">
    <property type="entry name" value="Sortase_A"/>
    <property type="match status" value="1"/>
</dbReference>
<dbReference type="NCBIfam" id="TIGR01076">
    <property type="entry name" value="sortase_fam"/>
    <property type="match status" value="1"/>
</dbReference>
<sequence>MKKKLYTATWVTLLVVGLFLISLPWLENSAIKYLTNSEMNGRIAATAKDKNANFDFKKIESVSASSISKAILNGKKQQMIGKIAIPSVKISLPLYYGLNNQELLSGAGTMKADQKLGEGNFAVAGHHMSNGKILFGPLHKVKKNTAIYFTDGKKRYTYRVSFVKTISQYEVHYVTDTYKSPVVTLITCSSGTLNEPNRTLVVATLASVQKLNNQNAKVFN</sequence>
<proteinExistence type="predicted"/>
<organism evidence="4 5">
    <name type="scientific">Apilactobacillus apinorum</name>
    <dbReference type="NCBI Taxonomy" id="1218495"/>
    <lineage>
        <taxon>Bacteria</taxon>
        <taxon>Bacillati</taxon>
        <taxon>Bacillota</taxon>
        <taxon>Bacilli</taxon>
        <taxon>Lactobacillales</taxon>
        <taxon>Lactobacillaceae</taxon>
        <taxon>Apilactobacillus</taxon>
    </lineage>
</organism>
<comment type="caution">
    <text evidence="4">The sequence shown here is derived from an EMBL/GenBank/DDBJ whole genome shotgun (WGS) entry which is preliminary data.</text>
</comment>
<evidence type="ECO:0000256" key="2">
    <source>
        <dbReference type="ARBA" id="ARBA00022801"/>
    </source>
</evidence>
<evidence type="ECO:0000256" key="3">
    <source>
        <dbReference type="ARBA" id="ARBA00022807"/>
    </source>
</evidence>
<keyword evidence="2" id="KW-0378">Hydrolase</keyword>